<dbReference type="Proteomes" id="UP000199245">
    <property type="component" value="Unassembled WGS sequence"/>
</dbReference>
<reference evidence="2 3" key="1">
    <citation type="submission" date="2016-10" db="EMBL/GenBank/DDBJ databases">
        <authorList>
            <person name="de Groot N.N."/>
        </authorList>
    </citation>
    <scope>NUCLEOTIDE SEQUENCE [LARGE SCALE GENOMIC DNA]</scope>
    <source>
        <strain evidence="2 3">R5</strain>
    </source>
</reference>
<dbReference type="EMBL" id="FMZW01000010">
    <property type="protein sequence ID" value="SDD33897.1"/>
    <property type="molecule type" value="Genomic_DNA"/>
</dbReference>
<dbReference type="AlphaFoldDB" id="A0A1G6TZX2"/>
<evidence type="ECO:0000259" key="1">
    <source>
        <dbReference type="Pfam" id="PF18818"/>
    </source>
</evidence>
<dbReference type="Pfam" id="PF18818">
    <property type="entry name" value="MPTase-PolyVal"/>
    <property type="match status" value="1"/>
</dbReference>
<dbReference type="InterPro" id="IPR041459">
    <property type="entry name" value="MPTase-PolyVal"/>
</dbReference>
<gene>
    <name evidence="2" type="ORF">SAMN05216337_101051</name>
</gene>
<name>A0A1G6TZX2_9BRAD</name>
<evidence type="ECO:0000313" key="2">
    <source>
        <dbReference type="EMBL" id="SDD33897.1"/>
    </source>
</evidence>
<sequence length="156" mass="17067">MQVPPPQAYFDLNNWHRTVLHELAHASGHKSRLNRDLSGSYGTKKHAFEELIAEISSVFSCASLGIVPTVRYADYIGSWLDVVREDNRAIVGAASQASKVPDYPLGYLPQDVADARTAMAEQDAGFSSAATAAERVRGQAVFSRRVEDEREAPGHP</sequence>
<accession>A0A1G6TZX2</accession>
<feature type="domain" description="Polyvalent protein metallopeptidase" evidence="1">
    <location>
        <begin position="2"/>
        <end position="96"/>
    </location>
</feature>
<dbReference type="RefSeq" id="WP_347336870.1">
    <property type="nucleotide sequence ID" value="NZ_FMZW01000010.1"/>
</dbReference>
<proteinExistence type="predicted"/>
<evidence type="ECO:0000313" key="3">
    <source>
        <dbReference type="Proteomes" id="UP000199245"/>
    </source>
</evidence>
<organism evidence="2 3">
    <name type="scientific">Bradyrhizobium brasilense</name>
    <dbReference type="NCBI Taxonomy" id="1419277"/>
    <lineage>
        <taxon>Bacteria</taxon>
        <taxon>Pseudomonadati</taxon>
        <taxon>Pseudomonadota</taxon>
        <taxon>Alphaproteobacteria</taxon>
        <taxon>Hyphomicrobiales</taxon>
        <taxon>Nitrobacteraceae</taxon>
        <taxon>Bradyrhizobium</taxon>
    </lineage>
</organism>
<protein>
    <recommendedName>
        <fullName evidence="1">Polyvalent protein metallopeptidase domain-containing protein</fullName>
    </recommendedName>
</protein>